<evidence type="ECO:0000256" key="1">
    <source>
        <dbReference type="SAM" id="SignalP"/>
    </source>
</evidence>
<dbReference type="Gene3D" id="2.60.40.10">
    <property type="entry name" value="Immunoglobulins"/>
    <property type="match status" value="1"/>
</dbReference>
<dbReference type="EMBL" id="JBHSHB010000003">
    <property type="protein sequence ID" value="MFC4688805.1"/>
    <property type="molecule type" value="Genomic_DNA"/>
</dbReference>
<keyword evidence="1" id="KW-0732">Signal</keyword>
<dbReference type="InterPro" id="IPR013783">
    <property type="entry name" value="Ig-like_fold"/>
</dbReference>
<feature type="chain" id="PRO_5045927693" evidence="1">
    <location>
        <begin position="19"/>
        <end position="775"/>
    </location>
</feature>
<comment type="caution">
    <text evidence="2">The sequence shown here is derived from an EMBL/GenBank/DDBJ whole genome shotgun (WGS) entry which is preliminary data.</text>
</comment>
<dbReference type="Pfam" id="PF13585">
    <property type="entry name" value="CHU_C"/>
    <property type="match status" value="1"/>
</dbReference>
<keyword evidence="3" id="KW-1185">Reference proteome</keyword>
<dbReference type="NCBIfam" id="NF038133">
    <property type="entry name" value="choice_anch_L"/>
    <property type="match status" value="1"/>
</dbReference>
<dbReference type="NCBIfam" id="TIGR04131">
    <property type="entry name" value="Bac_Flav_CTERM"/>
    <property type="match status" value="1"/>
</dbReference>
<sequence>MRHFIVFCFLIISTSLIAQNVVVDSQTYTPQQLIEDILINSNCISDIQVTNIVGGDFGGQEQSYGYFNANGSNFPLQEGIVLSTGRLQNVQGPNTSLSDDDAPDWLGDADLEFVLDEQNTTNATILEFTFQSTASEVRFRYLFASEEYQEGNPNTCNFSDLFGFLIREEGEQGYENIALVPDTTTPVKVTTVHPEIPNGCPAINEFYFESFNGNAAPINFNGQTKVIEAKAIIQPNLNYQVKLVIADEQNFRYDSAVFLEAGSFQLGTDLGPDRTVAGGNPICGAGETTLVVNEPLATAFMWQRDGIPLSETSNDLTVSQGGFYTVEVVLDNGCEAFGEVTIEFVQNPTVSNSTLQQCDANGDGLSQYNLFDALDDVTVNDSSLIITGFYNNLSDAESEVNVIGNPNTFQNTQVNQVVYARVASQAGCSAIASVQLTTGNETLVLDALEVCDTDGIIDGITEIDLSTLSSQVQNQVPAGATVSFYENEEDAFNQQGEITTSFTNTEAFNQTIYIRVNDNGQCLSITTADIVILSPPVMADDELRFYCTNNFPETITLSAGVISNTAGLQYAWQHNGTLLIDNTSTIAINEPGSYIVTAVGANGCESSRSINVTPSSTATITNVSVVDGGENNTVTITVEGTGVYENAIGNIFGPYQESPTFQNVPAGLYNLFVRDVNGCGITAKEVSVIGFPTYFTPNGDGINDTWKLEGAGQDTNTTVRFFIFDRYGKSMYQSRAMDNGWNGIYNGAELPPDDYWYLVELEDGRIFRGHFSLLR</sequence>
<name>A0ABV9L5E4_9FLAO</name>
<organism evidence="2 3">
    <name type="scientific">Dokdonia genika</name>
    <dbReference type="NCBI Taxonomy" id="308113"/>
    <lineage>
        <taxon>Bacteria</taxon>
        <taxon>Pseudomonadati</taxon>
        <taxon>Bacteroidota</taxon>
        <taxon>Flavobacteriia</taxon>
        <taxon>Flavobacteriales</taxon>
        <taxon>Flavobacteriaceae</taxon>
        <taxon>Dokdonia</taxon>
    </lineage>
</organism>
<reference evidence="3" key="1">
    <citation type="journal article" date="2019" name="Int. J. Syst. Evol. Microbiol.">
        <title>The Global Catalogue of Microorganisms (GCM) 10K type strain sequencing project: providing services to taxonomists for standard genome sequencing and annotation.</title>
        <authorList>
            <consortium name="The Broad Institute Genomics Platform"/>
            <consortium name="The Broad Institute Genome Sequencing Center for Infectious Disease"/>
            <person name="Wu L."/>
            <person name="Ma J."/>
        </authorList>
    </citation>
    <scope>NUCLEOTIDE SEQUENCE [LARGE SCALE GENOMIC DNA]</scope>
    <source>
        <strain evidence="3">CGMCC 4.7427</strain>
    </source>
</reference>
<feature type="signal peptide" evidence="1">
    <location>
        <begin position="1"/>
        <end position="18"/>
    </location>
</feature>
<evidence type="ECO:0000313" key="3">
    <source>
        <dbReference type="Proteomes" id="UP001595878"/>
    </source>
</evidence>
<evidence type="ECO:0000313" key="2">
    <source>
        <dbReference type="EMBL" id="MFC4688805.1"/>
    </source>
</evidence>
<dbReference type="InterPro" id="IPR026341">
    <property type="entry name" value="T9SS_type_B"/>
</dbReference>
<dbReference type="InterPro" id="IPR049804">
    <property type="entry name" value="Choice_anch_L"/>
</dbReference>
<proteinExistence type="predicted"/>
<dbReference type="RefSeq" id="WP_380030963.1">
    <property type="nucleotide sequence ID" value="NZ_JBHSHB010000003.1"/>
</dbReference>
<gene>
    <name evidence="2" type="ORF">ACFO5T_00050</name>
</gene>
<dbReference type="Proteomes" id="UP001595878">
    <property type="component" value="Unassembled WGS sequence"/>
</dbReference>
<protein>
    <submittedName>
        <fullName evidence="2">Choice-of-anchor L domain-containing protein</fullName>
    </submittedName>
</protein>
<accession>A0ABV9L5E4</accession>